<name>A0A1H7SIY9_STIAU</name>
<evidence type="ECO:0000313" key="3">
    <source>
        <dbReference type="Proteomes" id="UP000182719"/>
    </source>
</evidence>
<keyword evidence="1" id="KW-0732">Signal</keyword>
<proteinExistence type="predicted"/>
<dbReference type="AlphaFoldDB" id="A0A1H7SIY9"/>
<dbReference type="RefSeq" id="WP_177241405.1">
    <property type="nucleotide sequence ID" value="NZ_FOAP01000008.1"/>
</dbReference>
<gene>
    <name evidence="2" type="ORF">SAMN05444354_1085</name>
</gene>
<keyword evidence="3" id="KW-1185">Reference proteome</keyword>
<sequence>MKPTSPALLLLLLLLPGAASAARQVTVPVDFAVGPSALLFFGPVFEDQPLHTGLKLDVEAVLDPEWLRKNRSLIPRRYRSQALKAGEIRVAPPLAALIPDTLIISPKYRNTGIYGATWKPLGIGLGLTPSPVRLSFDAGLVLTYAYLYSDTLENTHFLRPGLQAGLDLEFQLSKSFLLSLGWASTVYVPQKLGTLGEVKPLDASIFHVGQPYLLLHFRVPVTTRI</sequence>
<feature type="signal peptide" evidence="1">
    <location>
        <begin position="1"/>
        <end position="21"/>
    </location>
</feature>
<organism evidence="2 3">
    <name type="scientific">Stigmatella aurantiaca</name>
    <dbReference type="NCBI Taxonomy" id="41"/>
    <lineage>
        <taxon>Bacteria</taxon>
        <taxon>Pseudomonadati</taxon>
        <taxon>Myxococcota</taxon>
        <taxon>Myxococcia</taxon>
        <taxon>Myxococcales</taxon>
        <taxon>Cystobacterineae</taxon>
        <taxon>Archangiaceae</taxon>
        <taxon>Stigmatella</taxon>
    </lineage>
</organism>
<reference evidence="3" key="1">
    <citation type="submission" date="2016-10" db="EMBL/GenBank/DDBJ databases">
        <authorList>
            <person name="Varghese N."/>
            <person name="Submissions S."/>
        </authorList>
    </citation>
    <scope>NUCLEOTIDE SEQUENCE [LARGE SCALE GENOMIC DNA]</scope>
    <source>
        <strain evidence="3">DSM 17044</strain>
    </source>
</reference>
<feature type="chain" id="PRO_5010321991" description="Outer membrane protein beta-barrel domain-containing protein" evidence="1">
    <location>
        <begin position="22"/>
        <end position="225"/>
    </location>
</feature>
<accession>A0A1H7SIY9</accession>
<evidence type="ECO:0000256" key="1">
    <source>
        <dbReference type="SAM" id="SignalP"/>
    </source>
</evidence>
<evidence type="ECO:0000313" key="2">
    <source>
        <dbReference type="EMBL" id="SEL72483.1"/>
    </source>
</evidence>
<evidence type="ECO:0008006" key="4">
    <source>
        <dbReference type="Google" id="ProtNLM"/>
    </source>
</evidence>
<protein>
    <recommendedName>
        <fullName evidence="4">Outer membrane protein beta-barrel domain-containing protein</fullName>
    </recommendedName>
</protein>
<dbReference type="EMBL" id="FOAP01000008">
    <property type="protein sequence ID" value="SEL72483.1"/>
    <property type="molecule type" value="Genomic_DNA"/>
</dbReference>
<dbReference type="Proteomes" id="UP000182719">
    <property type="component" value="Unassembled WGS sequence"/>
</dbReference>